<dbReference type="InterPro" id="IPR000421">
    <property type="entry name" value="FA58C"/>
</dbReference>
<evidence type="ECO:0000256" key="7">
    <source>
        <dbReference type="SAM" id="SignalP"/>
    </source>
</evidence>
<evidence type="ECO:0000313" key="11">
    <source>
        <dbReference type="Proteomes" id="UP000502508"/>
    </source>
</evidence>
<feature type="region of interest" description="Disordered" evidence="6">
    <location>
        <begin position="409"/>
        <end position="445"/>
    </location>
</feature>
<keyword evidence="1 7" id="KW-0732">Signal</keyword>
<keyword evidence="3" id="KW-0119">Carbohydrate metabolism</keyword>
<organism evidence="10 11">
    <name type="scientific">Phytohabitans flavus</name>
    <dbReference type="NCBI Taxonomy" id="1076124"/>
    <lineage>
        <taxon>Bacteria</taxon>
        <taxon>Bacillati</taxon>
        <taxon>Actinomycetota</taxon>
        <taxon>Actinomycetes</taxon>
        <taxon>Micromonosporales</taxon>
        <taxon>Micromonosporaceae</taxon>
    </lineage>
</organism>
<dbReference type="Gene3D" id="2.60.120.260">
    <property type="entry name" value="Galactose-binding domain-like"/>
    <property type="match status" value="2"/>
</dbReference>
<dbReference type="CDD" id="cd00063">
    <property type="entry name" value="FN3"/>
    <property type="match status" value="1"/>
</dbReference>
<reference evidence="10 11" key="2">
    <citation type="submission" date="2020-03" db="EMBL/GenBank/DDBJ databases">
        <authorList>
            <person name="Ichikawa N."/>
            <person name="Kimura A."/>
            <person name="Kitahashi Y."/>
            <person name="Uohara A."/>
        </authorList>
    </citation>
    <scope>NUCLEOTIDE SEQUENCE [LARGE SCALE GENOMIC DNA]</scope>
    <source>
        <strain evidence="10 11">NBRC 107702</strain>
    </source>
</reference>
<dbReference type="Pfam" id="PF00754">
    <property type="entry name" value="F5_F8_type_C"/>
    <property type="match status" value="2"/>
</dbReference>
<evidence type="ECO:0000256" key="2">
    <source>
        <dbReference type="ARBA" id="ARBA00022801"/>
    </source>
</evidence>
<feature type="domain" description="F5/8 type C" evidence="8">
    <location>
        <begin position="658"/>
        <end position="800"/>
    </location>
</feature>
<dbReference type="PANTHER" id="PTHR45713:SF6">
    <property type="entry name" value="F5_8 TYPE C DOMAIN-CONTAINING PROTEIN"/>
    <property type="match status" value="1"/>
</dbReference>
<dbReference type="Gene3D" id="3.20.20.80">
    <property type="entry name" value="Glycosidases"/>
    <property type="match status" value="1"/>
</dbReference>
<evidence type="ECO:0000259" key="9">
    <source>
        <dbReference type="PROSITE" id="PS50853"/>
    </source>
</evidence>
<dbReference type="InterPro" id="IPR008979">
    <property type="entry name" value="Galactose-bd-like_sf"/>
</dbReference>
<dbReference type="SUPFAM" id="SSF49265">
    <property type="entry name" value="Fibronectin type III"/>
    <property type="match status" value="1"/>
</dbReference>
<dbReference type="InterPro" id="IPR036116">
    <property type="entry name" value="FN3_sf"/>
</dbReference>
<dbReference type="SUPFAM" id="SSF49785">
    <property type="entry name" value="Galactose-binding domain-like"/>
    <property type="match status" value="2"/>
</dbReference>
<reference evidence="10 11" key="1">
    <citation type="submission" date="2020-03" db="EMBL/GenBank/DDBJ databases">
        <title>Whole genome shotgun sequence of Phytohabitans flavus NBRC 107702.</title>
        <authorList>
            <person name="Komaki H."/>
            <person name="Tamura T."/>
        </authorList>
    </citation>
    <scope>NUCLEOTIDE SEQUENCE [LARGE SCALE GENOMIC DNA]</scope>
    <source>
        <strain evidence="10 11">NBRC 107702</strain>
    </source>
</reference>
<feature type="region of interest" description="Disordered" evidence="6">
    <location>
        <begin position="639"/>
        <end position="684"/>
    </location>
</feature>
<dbReference type="PROSITE" id="PS51318">
    <property type="entry name" value="TAT"/>
    <property type="match status" value="1"/>
</dbReference>
<evidence type="ECO:0000256" key="3">
    <source>
        <dbReference type="ARBA" id="ARBA00023277"/>
    </source>
</evidence>
<keyword evidence="4" id="KW-0326">Glycosidase</keyword>
<keyword evidence="2" id="KW-0378">Hydrolase</keyword>
<dbReference type="KEGG" id="pfla:Pflav_025250"/>
<dbReference type="SMART" id="SM00231">
    <property type="entry name" value="FA58C"/>
    <property type="match status" value="2"/>
</dbReference>
<dbReference type="GO" id="GO:0000272">
    <property type="term" value="P:polysaccharide catabolic process"/>
    <property type="evidence" value="ECO:0007669"/>
    <property type="project" value="UniProtKB-KW"/>
</dbReference>
<evidence type="ECO:0000256" key="4">
    <source>
        <dbReference type="ARBA" id="ARBA00023295"/>
    </source>
</evidence>
<feature type="compositionally biased region" description="Low complexity" evidence="6">
    <location>
        <begin position="643"/>
        <end position="655"/>
    </location>
</feature>
<feature type="domain" description="Fibronectin type-III" evidence="9">
    <location>
        <begin position="573"/>
        <end position="658"/>
    </location>
</feature>
<dbReference type="SMART" id="SM00060">
    <property type="entry name" value="FN3"/>
    <property type="match status" value="1"/>
</dbReference>
<dbReference type="Gene3D" id="2.60.40.10">
    <property type="entry name" value="Immunoglobulins"/>
    <property type="match status" value="1"/>
</dbReference>
<dbReference type="RefSeq" id="WP_173036243.1">
    <property type="nucleotide sequence ID" value="NZ_AP022870.1"/>
</dbReference>
<dbReference type="PROSITE" id="PS50022">
    <property type="entry name" value="FA58C_3"/>
    <property type="match status" value="2"/>
</dbReference>
<evidence type="ECO:0000256" key="5">
    <source>
        <dbReference type="ARBA" id="ARBA00023326"/>
    </source>
</evidence>
<dbReference type="PROSITE" id="PS50853">
    <property type="entry name" value="FN3"/>
    <property type="match status" value="1"/>
</dbReference>
<protein>
    <recommendedName>
        <fullName evidence="12">Xylosidase</fullName>
    </recommendedName>
</protein>
<dbReference type="CDD" id="cd11576">
    <property type="entry name" value="GH99_GH71_like_2"/>
    <property type="match status" value="1"/>
</dbReference>
<keyword evidence="5" id="KW-0624">Polysaccharide degradation</keyword>
<gene>
    <name evidence="10" type="ORF">Pflav_025250</name>
</gene>
<dbReference type="EMBL" id="AP022870">
    <property type="protein sequence ID" value="BCB76115.1"/>
    <property type="molecule type" value="Genomic_DNA"/>
</dbReference>
<accession>A0A6F8XQK6</accession>
<evidence type="ECO:0000256" key="6">
    <source>
        <dbReference type="SAM" id="MobiDB-lite"/>
    </source>
</evidence>
<feature type="domain" description="F5/8 type C" evidence="8">
    <location>
        <begin position="412"/>
        <end position="562"/>
    </location>
</feature>
<dbReference type="GO" id="GO:0016798">
    <property type="term" value="F:hydrolase activity, acting on glycosyl bonds"/>
    <property type="evidence" value="ECO:0007669"/>
    <property type="project" value="UniProtKB-KW"/>
</dbReference>
<dbReference type="PANTHER" id="PTHR45713">
    <property type="entry name" value="FTP DOMAIN-CONTAINING PROTEIN"/>
    <property type="match status" value="1"/>
</dbReference>
<evidence type="ECO:0000256" key="1">
    <source>
        <dbReference type="ARBA" id="ARBA00022729"/>
    </source>
</evidence>
<dbReference type="InterPro" id="IPR003961">
    <property type="entry name" value="FN3_dom"/>
</dbReference>
<feature type="compositionally biased region" description="Polar residues" evidence="6">
    <location>
        <begin position="672"/>
        <end position="681"/>
    </location>
</feature>
<keyword evidence="11" id="KW-1185">Reference proteome</keyword>
<dbReference type="Pfam" id="PF00041">
    <property type="entry name" value="fn3"/>
    <property type="match status" value="1"/>
</dbReference>
<feature type="chain" id="PRO_5038513287" description="Xylosidase" evidence="7">
    <location>
        <begin position="20"/>
        <end position="800"/>
    </location>
</feature>
<dbReference type="PRINTS" id="PR00014">
    <property type="entry name" value="FNTYPEIII"/>
</dbReference>
<dbReference type="AlphaFoldDB" id="A0A6F8XQK6"/>
<dbReference type="InterPro" id="IPR051941">
    <property type="entry name" value="BG_Antigen-Binding_Lectin"/>
</dbReference>
<dbReference type="InterPro" id="IPR006311">
    <property type="entry name" value="TAT_signal"/>
</dbReference>
<evidence type="ECO:0008006" key="12">
    <source>
        <dbReference type="Google" id="ProtNLM"/>
    </source>
</evidence>
<dbReference type="InterPro" id="IPR013783">
    <property type="entry name" value="Ig-like_fold"/>
</dbReference>
<name>A0A6F8XQK6_9ACTN</name>
<dbReference type="Proteomes" id="UP000502508">
    <property type="component" value="Chromosome"/>
</dbReference>
<feature type="signal peptide" evidence="7">
    <location>
        <begin position="1"/>
        <end position="19"/>
    </location>
</feature>
<evidence type="ECO:0000313" key="10">
    <source>
        <dbReference type="EMBL" id="BCB76115.1"/>
    </source>
</evidence>
<sequence>MAVSRRTFVTSVAAGSALAAVSTTEIVSALTSAASAASPPGDVVGKISVGYQGWFACPGDSASIGGWWHWSRDRFQPPSPSNTTIVSWPDMREYTRGYTTAYPNLGNGQPAQLFSSYDQQTVDTHFRWMQENGCDTAALQRFNPFGDEGPTRDAMAVKVRDAAERFGRKFYIMYDVTSWTNMQSELKTDWTTKMSAHTASPAYARQNGKPVVCIWGFGFNDSGRPFAPAPCLEVVNWFKAQGCYVIGGVPTYWRQGINDSRPGFLDVYHAFNMISPWMVGRTGTLDGLDWFYANVNVPDQADCNAHGIDYQPCVMPGDLSTGARAHGDFYWRHFYNMVRVGCQGIYISMFDEYNEGNQIAKTAETAATVPAGSGIRPLDEDGTFCSSDYYLRITADGGRMLKGQLALTPVRPTPPVAGGGPDPQPGGNLAAGRPTSASSQNGAFVPANAVDNNAGTYWESVNNAFPQWLQVDLGTAAQVNRVVLRLPSSWGTRTQTLSVRGSTNGSTFTTLAASAGRVFDPASGNTVTLTFPATSARYVRIEVTANTGWPAAQLATLEVYAATGQPTDPPPTAPGNLTVTAKSSTSVSLSWTASTDNAGVTGYQVLRGGAVVATTAGTSATVTGLSPATAYSFQVTAQDAAGNTSPPSNTVSVTTDPAPQPGGNLAAGRPATASSQTQSYGPGNVVDGNAGSYWESANNAFPQWIQVDLGSALSVGRVVLKLPPPAAWATRTQTLSVQGSTNGSTFTTLVASGGRTFNPATGNLVTLTFPAAGVRYLRVQITANTGWPAGQLSELEAYAS</sequence>
<proteinExistence type="predicted"/>
<dbReference type="FunFam" id="2.60.40.10:FF:001114">
    <property type="entry name" value="Chitinase A1"/>
    <property type="match status" value="1"/>
</dbReference>
<evidence type="ECO:0000259" key="8">
    <source>
        <dbReference type="PROSITE" id="PS50022"/>
    </source>
</evidence>